<name>A0A2P8EB05_9ACTN</name>
<sequence length="91" mass="10609">MSCDDNDVDCTEVLDRVYDFLDQELDSRTLTYDEIKAHLEQCRPCMSTYDIERVIREALARSCGCEHAPDELKSRIRARIEQVRVQISQTP</sequence>
<dbReference type="Proteomes" id="UP000243528">
    <property type="component" value="Unassembled WGS sequence"/>
</dbReference>
<proteinExistence type="predicted"/>
<evidence type="ECO:0000259" key="1">
    <source>
        <dbReference type="Pfam" id="PF13490"/>
    </source>
</evidence>
<reference evidence="2 3" key="1">
    <citation type="submission" date="2018-03" db="EMBL/GenBank/DDBJ databases">
        <title>Genomic Encyclopedia of Archaeal and Bacterial Type Strains, Phase II (KMG-II): from individual species to whole genera.</title>
        <authorList>
            <person name="Goeker M."/>
        </authorList>
    </citation>
    <scope>NUCLEOTIDE SEQUENCE [LARGE SCALE GENOMIC DNA]</scope>
    <source>
        <strain evidence="2 3">DSM 45211</strain>
    </source>
</reference>
<evidence type="ECO:0000313" key="3">
    <source>
        <dbReference type="Proteomes" id="UP000243528"/>
    </source>
</evidence>
<comment type="caution">
    <text evidence="2">The sequence shown here is derived from an EMBL/GenBank/DDBJ whole genome shotgun (WGS) entry which is preliminary data.</text>
</comment>
<dbReference type="EMBL" id="PYGE01000002">
    <property type="protein sequence ID" value="PSL06652.1"/>
    <property type="molecule type" value="Genomic_DNA"/>
</dbReference>
<feature type="domain" description="Putative zinc-finger" evidence="1">
    <location>
        <begin position="10"/>
        <end position="45"/>
    </location>
</feature>
<protein>
    <submittedName>
        <fullName evidence="2">Mycothiol system anti-sigma-R factor</fullName>
    </submittedName>
</protein>
<dbReference type="InterPro" id="IPR027383">
    <property type="entry name" value="Znf_put"/>
</dbReference>
<organism evidence="2 3">
    <name type="scientific">Haloactinopolyspora alba</name>
    <dbReference type="NCBI Taxonomy" id="648780"/>
    <lineage>
        <taxon>Bacteria</taxon>
        <taxon>Bacillati</taxon>
        <taxon>Actinomycetota</taxon>
        <taxon>Actinomycetes</taxon>
        <taxon>Jiangellales</taxon>
        <taxon>Jiangellaceae</taxon>
        <taxon>Haloactinopolyspora</taxon>
    </lineage>
</organism>
<evidence type="ECO:0000313" key="2">
    <source>
        <dbReference type="EMBL" id="PSL06652.1"/>
    </source>
</evidence>
<accession>A0A2P8EB05</accession>
<dbReference type="OrthoDB" id="3267840at2"/>
<keyword evidence="3" id="KW-1185">Reference proteome</keyword>
<dbReference type="InterPro" id="IPR024020">
    <property type="entry name" value="Anit_sigma_mycothiol_RsrA"/>
</dbReference>
<dbReference type="RefSeq" id="WP_106535689.1">
    <property type="nucleotide sequence ID" value="NZ_ML142898.1"/>
</dbReference>
<dbReference type="NCBIfam" id="TIGR03988">
    <property type="entry name" value="antisig_RsrA"/>
    <property type="match status" value="1"/>
</dbReference>
<dbReference type="Pfam" id="PF13490">
    <property type="entry name" value="zf-HC2"/>
    <property type="match status" value="1"/>
</dbReference>
<dbReference type="AlphaFoldDB" id="A0A2P8EB05"/>
<gene>
    <name evidence="2" type="ORF">CLV30_10237</name>
</gene>